<feature type="chain" id="PRO_5046724388" description="Lipoprotein" evidence="2">
    <location>
        <begin position="23"/>
        <end position="207"/>
    </location>
</feature>
<feature type="signal peptide" evidence="2">
    <location>
        <begin position="1"/>
        <end position="22"/>
    </location>
</feature>
<evidence type="ECO:0000313" key="4">
    <source>
        <dbReference type="Proteomes" id="UP001379533"/>
    </source>
</evidence>
<organism evidence="3 4">
    <name type="scientific">Pendulispora brunnea</name>
    <dbReference type="NCBI Taxonomy" id="2905690"/>
    <lineage>
        <taxon>Bacteria</taxon>
        <taxon>Pseudomonadati</taxon>
        <taxon>Myxococcota</taxon>
        <taxon>Myxococcia</taxon>
        <taxon>Myxococcales</taxon>
        <taxon>Sorangiineae</taxon>
        <taxon>Pendulisporaceae</taxon>
        <taxon>Pendulispora</taxon>
    </lineage>
</organism>
<proteinExistence type="predicted"/>
<evidence type="ECO:0000256" key="1">
    <source>
        <dbReference type="SAM" id="MobiDB-lite"/>
    </source>
</evidence>
<reference evidence="3 4" key="1">
    <citation type="submission" date="2021-12" db="EMBL/GenBank/DDBJ databases">
        <title>Discovery of the Pendulisporaceae a myxobacterial family with distinct sporulation behavior and unique specialized metabolism.</title>
        <authorList>
            <person name="Garcia R."/>
            <person name="Popoff A."/>
            <person name="Bader C.D."/>
            <person name="Loehr J."/>
            <person name="Walesch S."/>
            <person name="Walt C."/>
            <person name="Boldt J."/>
            <person name="Bunk B."/>
            <person name="Haeckl F.J.F.P.J."/>
            <person name="Gunesch A.P."/>
            <person name="Birkelbach J."/>
            <person name="Nuebel U."/>
            <person name="Pietschmann T."/>
            <person name="Bach T."/>
            <person name="Mueller R."/>
        </authorList>
    </citation>
    <scope>NUCLEOTIDE SEQUENCE [LARGE SCALE GENOMIC DNA]</scope>
    <source>
        <strain evidence="3 4">MSr12523</strain>
    </source>
</reference>
<sequence>MSKTICAPFMLLAMGVALLGCADAGPAQPDEDDSFVEDDSNVEAALMSEDEEAATSAEEDDNVSTEELPIDVSMPTEGEGADLAQAKRVPGKIYKDKKGWCHYRNWGGDFYCKSSYNHKLPNGYRNVFVIGTNHNVFTRWASPSGVSGWASLNGLCYHPGKQSITLKTSKKPWKFTIFCRAEDGSPWRLTRSEEGNWPKKWSPAWKR</sequence>
<dbReference type="PROSITE" id="PS51257">
    <property type="entry name" value="PROKAR_LIPOPROTEIN"/>
    <property type="match status" value="1"/>
</dbReference>
<protein>
    <recommendedName>
        <fullName evidence="5">Lipoprotein</fullName>
    </recommendedName>
</protein>
<keyword evidence="4" id="KW-1185">Reference proteome</keyword>
<accession>A0ABZ2K2Q1</accession>
<keyword evidence="2" id="KW-0732">Signal</keyword>
<evidence type="ECO:0008006" key="5">
    <source>
        <dbReference type="Google" id="ProtNLM"/>
    </source>
</evidence>
<evidence type="ECO:0000313" key="3">
    <source>
        <dbReference type="EMBL" id="WXA92359.1"/>
    </source>
</evidence>
<gene>
    <name evidence="3" type="ORF">LZC95_38625</name>
</gene>
<name>A0ABZ2K2Q1_9BACT</name>
<evidence type="ECO:0000256" key="2">
    <source>
        <dbReference type="SAM" id="SignalP"/>
    </source>
</evidence>
<dbReference type="EMBL" id="CP089982">
    <property type="protein sequence ID" value="WXA92359.1"/>
    <property type="molecule type" value="Genomic_DNA"/>
</dbReference>
<dbReference type="Proteomes" id="UP001379533">
    <property type="component" value="Chromosome"/>
</dbReference>
<feature type="compositionally biased region" description="Acidic residues" evidence="1">
    <location>
        <begin position="48"/>
        <end position="64"/>
    </location>
</feature>
<feature type="region of interest" description="Disordered" evidence="1">
    <location>
        <begin position="48"/>
        <end position="67"/>
    </location>
</feature>
<dbReference type="RefSeq" id="WP_394842970.1">
    <property type="nucleotide sequence ID" value="NZ_CP089982.1"/>
</dbReference>